<name>A0A7X1B4A0_9BACT</name>
<dbReference type="Proteomes" id="UP000525652">
    <property type="component" value="Unassembled WGS sequence"/>
</dbReference>
<protein>
    <submittedName>
        <fullName evidence="1">Uncharacterized protein</fullName>
    </submittedName>
</protein>
<dbReference type="RefSeq" id="WP_185694859.1">
    <property type="nucleotide sequence ID" value="NZ_JACHVA010000140.1"/>
</dbReference>
<gene>
    <name evidence="1" type="ORF">H5P30_20880</name>
</gene>
<comment type="caution">
    <text evidence="1">The sequence shown here is derived from an EMBL/GenBank/DDBJ whole genome shotgun (WGS) entry which is preliminary data.</text>
</comment>
<sequence length="53" mass="5675">MVVPLRDIFGAKAPVLSEVEVAKQVVDVAALGIDYHIQLVRVGYNEAQSGNHG</sequence>
<evidence type="ECO:0000313" key="1">
    <source>
        <dbReference type="EMBL" id="MBC2604243.1"/>
    </source>
</evidence>
<dbReference type="AlphaFoldDB" id="A0A7X1B4A0"/>
<proteinExistence type="predicted"/>
<organism evidence="1 2">
    <name type="scientific">Puniceicoccus vermicola</name>
    <dbReference type="NCBI Taxonomy" id="388746"/>
    <lineage>
        <taxon>Bacteria</taxon>
        <taxon>Pseudomonadati</taxon>
        <taxon>Verrucomicrobiota</taxon>
        <taxon>Opitutia</taxon>
        <taxon>Puniceicoccales</taxon>
        <taxon>Puniceicoccaceae</taxon>
        <taxon>Puniceicoccus</taxon>
    </lineage>
</organism>
<keyword evidence="2" id="KW-1185">Reference proteome</keyword>
<evidence type="ECO:0000313" key="2">
    <source>
        <dbReference type="Proteomes" id="UP000525652"/>
    </source>
</evidence>
<accession>A0A7X1B4A0</accession>
<dbReference type="EMBL" id="JACHVA010000140">
    <property type="protein sequence ID" value="MBC2604243.1"/>
    <property type="molecule type" value="Genomic_DNA"/>
</dbReference>
<reference evidence="1 2" key="1">
    <citation type="submission" date="2020-07" db="EMBL/GenBank/DDBJ databases">
        <authorList>
            <person name="Feng X."/>
        </authorList>
    </citation>
    <scope>NUCLEOTIDE SEQUENCE [LARGE SCALE GENOMIC DNA]</scope>
    <source>
        <strain evidence="1 2">JCM14086</strain>
    </source>
</reference>